<dbReference type="PROSITE" id="PS51257">
    <property type="entry name" value="PROKAR_LIPOPROTEIN"/>
    <property type="match status" value="1"/>
</dbReference>
<proteinExistence type="predicted"/>
<accession>A0A7V1LP51</accession>
<keyword evidence="1" id="KW-1133">Transmembrane helix</keyword>
<dbReference type="Proteomes" id="UP000886005">
    <property type="component" value="Unassembled WGS sequence"/>
</dbReference>
<gene>
    <name evidence="2" type="ORF">ENJ10_12845</name>
</gene>
<evidence type="ECO:0000256" key="1">
    <source>
        <dbReference type="SAM" id="Phobius"/>
    </source>
</evidence>
<protein>
    <recommendedName>
        <fullName evidence="3">Lipoprotein</fullName>
    </recommendedName>
</protein>
<dbReference type="AlphaFoldDB" id="A0A7V1LP51"/>
<evidence type="ECO:0000313" key="2">
    <source>
        <dbReference type="EMBL" id="HED11571.1"/>
    </source>
</evidence>
<name>A0A7V1LP51_CALAY</name>
<evidence type="ECO:0008006" key="3">
    <source>
        <dbReference type="Google" id="ProtNLM"/>
    </source>
</evidence>
<keyword evidence="1" id="KW-0472">Membrane</keyword>
<sequence length="195" mass="22083">MRNVLILSLLFLSVSCAPKLALKKEADLDRLNICVVYTVETDSVFAARIDSTVNTFIDQYNRGRHSFYLDGCSGGDEKTLNVEIGETELISEKQQQMATLVSALGIALPVAMVASGSNFWVAFYYLPKNRTFVWFKLSEDINASSEIAQARRIESSPFYGDMSKQMARQSASLYEMMGKVMKELEESYRKNRRKK</sequence>
<reference evidence="2" key="1">
    <citation type="journal article" date="2020" name="mSystems">
        <title>Genome- and Community-Level Interaction Insights into Carbon Utilization and Element Cycling Functions of Hydrothermarchaeota in Hydrothermal Sediment.</title>
        <authorList>
            <person name="Zhou Z."/>
            <person name="Liu Y."/>
            <person name="Xu W."/>
            <person name="Pan J."/>
            <person name="Luo Z.H."/>
            <person name="Li M."/>
        </authorList>
    </citation>
    <scope>NUCLEOTIDE SEQUENCE [LARGE SCALE GENOMIC DNA]</scope>
    <source>
        <strain evidence="2">HyVt-456</strain>
    </source>
</reference>
<dbReference type="EMBL" id="DRLD01000363">
    <property type="protein sequence ID" value="HED11571.1"/>
    <property type="molecule type" value="Genomic_DNA"/>
</dbReference>
<keyword evidence="1" id="KW-0812">Transmembrane</keyword>
<organism evidence="2">
    <name type="scientific">Caldithrix abyssi</name>
    <dbReference type="NCBI Taxonomy" id="187145"/>
    <lineage>
        <taxon>Bacteria</taxon>
        <taxon>Pseudomonadati</taxon>
        <taxon>Calditrichota</taxon>
        <taxon>Calditrichia</taxon>
        <taxon>Calditrichales</taxon>
        <taxon>Calditrichaceae</taxon>
        <taxon>Caldithrix</taxon>
    </lineage>
</organism>
<comment type="caution">
    <text evidence="2">The sequence shown here is derived from an EMBL/GenBank/DDBJ whole genome shotgun (WGS) entry which is preliminary data.</text>
</comment>
<feature type="transmembrane region" description="Helical" evidence="1">
    <location>
        <begin position="100"/>
        <end position="126"/>
    </location>
</feature>